<proteinExistence type="predicted"/>
<dbReference type="Pfam" id="PF03176">
    <property type="entry name" value="MMPL"/>
    <property type="match status" value="2"/>
</dbReference>
<dbReference type="InterPro" id="IPR001036">
    <property type="entry name" value="Acrflvin-R"/>
</dbReference>
<feature type="transmembrane region" description="Helical" evidence="6">
    <location>
        <begin position="628"/>
        <end position="648"/>
    </location>
</feature>
<accession>A0ABU7G3F9</accession>
<dbReference type="Gene3D" id="1.20.1640.10">
    <property type="entry name" value="Multidrug efflux transporter AcrB transmembrane domain"/>
    <property type="match status" value="2"/>
</dbReference>
<feature type="transmembrane region" description="Helical" evidence="6">
    <location>
        <begin position="400"/>
        <end position="417"/>
    </location>
</feature>
<dbReference type="PRINTS" id="PR00702">
    <property type="entry name" value="ACRIFLAVINRP"/>
</dbReference>
<evidence type="ECO:0000256" key="4">
    <source>
        <dbReference type="ARBA" id="ARBA00022989"/>
    </source>
</evidence>
<feature type="domain" description="SSD" evidence="7">
    <location>
        <begin position="247"/>
        <end position="372"/>
    </location>
</feature>
<feature type="transmembrane region" description="Helical" evidence="6">
    <location>
        <begin position="247"/>
        <end position="269"/>
    </location>
</feature>
<gene>
    <name evidence="8" type="ORF">SNR37_003361</name>
</gene>
<dbReference type="InterPro" id="IPR050545">
    <property type="entry name" value="Mycobact_MmpL"/>
</dbReference>
<evidence type="ECO:0000256" key="3">
    <source>
        <dbReference type="ARBA" id="ARBA00022692"/>
    </source>
</evidence>
<sequence>MEQKFFNQVIARPWLTLMLLMIAVVAMTSGGRFLTFVGDYRIFFGEDNPQLQEFESMQKVFNKTDSVTFVISPNEGDVFNPQSLTLIKELTDDSWLIPNSTRVDSITNFQHTEAVEDDLWVEDLLLELDMLDAEKVSNIKAVSLSEQLLENRLISLDGRVAVIAATITISEDDMQAEVPKTSTFVRELQTKYQQAYPEHKILLSGMVMMNNSFIEQSQKDMSTLVPLMFLLILVMLAILLRSVLGMLATLVVIVVTIASTMGMAGWMGFALNTVTVNVPTMVMTLAVADCVHVIASMLYEMRQGKSKKEALAFSLKINNRAIFLTSATTAIGFLTLNFSDSPPFQALGTIVAVGVMLAYVYALTILPALLNILPIKQTPSITSRSNYDRLANFVIDSRKWLMPVTLVIIVGFLAMIPRNQLNDVATEYFSKEVDFRQSTDFMEDNISGITTISYEIRSGESSGINEPNYMQKVADFSAWLRQQPEIDNVNSISDIMRRLNKNMHGDDPSYYLVPEERELSAQYLLMYEMSLPYGLDLNNQINVDKSATRLTITTKNMGSVGMIALEQRSLEWWQQNAPEYRVIAASPNLMFAHIGERNMPQALKGAFWALVLISVLIGISLRSLRLTFISLLPNLVPAGIGFGIWAIIDGNINLGLSIVISVTLGIVVDDTVHFLTKYQYARKQGKSAEDAVRYAFVTVGKALAITTAVLVVGFSVLIGSTFTINSNMGLLTSIIIAVALIIDFLLLPLLLISFDRAKGAENAAALQQKTA</sequence>
<keyword evidence="4 6" id="KW-1133">Transmembrane helix</keyword>
<evidence type="ECO:0000256" key="6">
    <source>
        <dbReference type="SAM" id="Phobius"/>
    </source>
</evidence>
<feature type="transmembrane region" description="Helical" evidence="6">
    <location>
        <begin position="344"/>
        <end position="370"/>
    </location>
</feature>
<comment type="subcellular location">
    <subcellularLocation>
        <location evidence="1">Cell membrane</location>
        <topology evidence="1">Multi-pass membrane protein</topology>
    </subcellularLocation>
</comment>
<keyword evidence="5 6" id="KW-0472">Membrane</keyword>
<evidence type="ECO:0000259" key="7">
    <source>
        <dbReference type="PROSITE" id="PS50156"/>
    </source>
</evidence>
<dbReference type="RefSeq" id="WP_329775160.1">
    <property type="nucleotide sequence ID" value="NZ_JAYDYW010000006.1"/>
</dbReference>
<dbReference type="InterPro" id="IPR004869">
    <property type="entry name" value="MMPL_dom"/>
</dbReference>
<evidence type="ECO:0000313" key="9">
    <source>
        <dbReference type="Proteomes" id="UP001310248"/>
    </source>
</evidence>
<feature type="transmembrane region" description="Helical" evidence="6">
    <location>
        <begin position="605"/>
        <end position="621"/>
    </location>
</feature>
<feature type="transmembrane region" description="Helical" evidence="6">
    <location>
        <begin position="281"/>
        <end position="299"/>
    </location>
</feature>
<name>A0ABU7G3F9_9ALTE</name>
<evidence type="ECO:0000256" key="5">
    <source>
        <dbReference type="ARBA" id="ARBA00023136"/>
    </source>
</evidence>
<feature type="transmembrane region" description="Helical" evidence="6">
    <location>
        <begin position="320"/>
        <end position="338"/>
    </location>
</feature>
<feature type="transmembrane region" description="Helical" evidence="6">
    <location>
        <begin position="695"/>
        <end position="718"/>
    </location>
</feature>
<reference evidence="9" key="1">
    <citation type="submission" date="2023-07" db="EMBL/GenBank/DDBJ databases">
        <title>Draft genome sequence of Agarivorans aestuarii strain ZMCS4, a CAZymes producing bacteria isolated from the marine brown algae Clodostephus spongiosus.</title>
        <authorList>
            <person name="Lorente B."/>
            <person name="Cabral C."/>
            <person name="Frias J."/>
            <person name="Faria J."/>
            <person name="Toubarro D."/>
        </authorList>
    </citation>
    <scope>NUCLEOTIDE SEQUENCE [LARGE SCALE GENOMIC DNA]</scope>
    <source>
        <strain evidence="9">ZMCS4</strain>
    </source>
</reference>
<dbReference type="SUPFAM" id="SSF82866">
    <property type="entry name" value="Multidrug efflux transporter AcrB transmembrane domain"/>
    <property type="match status" value="2"/>
</dbReference>
<dbReference type="Proteomes" id="UP001310248">
    <property type="component" value="Unassembled WGS sequence"/>
</dbReference>
<keyword evidence="9" id="KW-1185">Reference proteome</keyword>
<feature type="transmembrane region" description="Helical" evidence="6">
    <location>
        <begin position="730"/>
        <end position="752"/>
    </location>
</feature>
<comment type="caution">
    <text evidence="8">The sequence shown here is derived from an EMBL/GenBank/DDBJ whole genome shotgun (WGS) entry which is preliminary data.</text>
</comment>
<dbReference type="PROSITE" id="PS50156">
    <property type="entry name" value="SSD"/>
    <property type="match status" value="1"/>
</dbReference>
<dbReference type="PANTHER" id="PTHR33406">
    <property type="entry name" value="MEMBRANE PROTEIN MJ1562-RELATED"/>
    <property type="match status" value="1"/>
</dbReference>
<feature type="transmembrane region" description="Helical" evidence="6">
    <location>
        <begin position="221"/>
        <end position="240"/>
    </location>
</feature>
<organism evidence="8 9">
    <name type="scientific">Agarivorans aestuarii</name>
    <dbReference type="NCBI Taxonomy" id="1563703"/>
    <lineage>
        <taxon>Bacteria</taxon>
        <taxon>Pseudomonadati</taxon>
        <taxon>Pseudomonadota</taxon>
        <taxon>Gammaproteobacteria</taxon>
        <taxon>Alteromonadales</taxon>
        <taxon>Alteromonadaceae</taxon>
        <taxon>Agarivorans</taxon>
    </lineage>
</organism>
<evidence type="ECO:0000313" key="8">
    <source>
        <dbReference type="EMBL" id="MEE1673934.1"/>
    </source>
</evidence>
<keyword evidence="3 6" id="KW-0812">Transmembrane</keyword>
<dbReference type="InterPro" id="IPR000731">
    <property type="entry name" value="SSD"/>
</dbReference>
<evidence type="ECO:0000256" key="1">
    <source>
        <dbReference type="ARBA" id="ARBA00004651"/>
    </source>
</evidence>
<dbReference type="PANTHER" id="PTHR33406:SF12">
    <property type="entry name" value="BLR2997 PROTEIN"/>
    <property type="match status" value="1"/>
</dbReference>
<keyword evidence="2" id="KW-1003">Cell membrane</keyword>
<feature type="transmembrane region" description="Helical" evidence="6">
    <location>
        <begin position="654"/>
        <end position="675"/>
    </location>
</feature>
<dbReference type="EMBL" id="JAYDYW010000006">
    <property type="protein sequence ID" value="MEE1673934.1"/>
    <property type="molecule type" value="Genomic_DNA"/>
</dbReference>
<evidence type="ECO:0000256" key="2">
    <source>
        <dbReference type="ARBA" id="ARBA00022475"/>
    </source>
</evidence>
<protein>
    <submittedName>
        <fullName evidence="8">MMPL family transporter</fullName>
    </submittedName>
</protein>